<evidence type="ECO:0000256" key="1">
    <source>
        <dbReference type="ARBA" id="ARBA00022714"/>
    </source>
</evidence>
<evidence type="ECO:0000256" key="2">
    <source>
        <dbReference type="ARBA" id="ARBA00022723"/>
    </source>
</evidence>
<dbReference type="Proteomes" id="UP001217500">
    <property type="component" value="Chromosome"/>
</dbReference>
<sequence length="126" mass="13715">MSPLPALYLDDLPGGPPPGTLLAVIADLPAHGGKDISFREDQFLVRVFVQKVGDVIGVYENRCPHAGTPLNLFDDRFMDLTGAHLICRTHGARFRIEDGYCTLGPCKGQSLRPVAHEIRDGGVYTV</sequence>
<reference evidence="6" key="1">
    <citation type="submission" date="2023-01" db="EMBL/GenBank/DDBJ databases">
        <title>The genome sequence of Kordiimonadaceae bacterium 6D33.</title>
        <authorList>
            <person name="Liu Y."/>
        </authorList>
    </citation>
    <scope>NUCLEOTIDE SEQUENCE</scope>
    <source>
        <strain evidence="6">6D33</strain>
    </source>
</reference>
<dbReference type="Gene3D" id="2.102.10.10">
    <property type="entry name" value="Rieske [2Fe-2S] iron-sulphur domain"/>
    <property type="match status" value="1"/>
</dbReference>
<accession>A0AAE9XVN0</accession>
<dbReference type="AlphaFoldDB" id="A0AAE9XVN0"/>
<dbReference type="InterPro" id="IPR036922">
    <property type="entry name" value="Rieske_2Fe-2S_sf"/>
</dbReference>
<keyword evidence="3" id="KW-0408">Iron</keyword>
<dbReference type="RefSeq" id="WP_289504487.1">
    <property type="nucleotide sequence ID" value="NZ_CP116805.1"/>
</dbReference>
<dbReference type="PANTHER" id="PTHR40261">
    <property type="match status" value="1"/>
</dbReference>
<dbReference type="CDD" id="cd03467">
    <property type="entry name" value="Rieske"/>
    <property type="match status" value="1"/>
</dbReference>
<dbReference type="GO" id="GO:0046872">
    <property type="term" value="F:metal ion binding"/>
    <property type="evidence" value="ECO:0007669"/>
    <property type="project" value="UniProtKB-KW"/>
</dbReference>
<keyword evidence="1" id="KW-0001">2Fe-2S</keyword>
<feature type="domain" description="Rieske" evidence="5">
    <location>
        <begin position="20"/>
        <end position="125"/>
    </location>
</feature>
<evidence type="ECO:0000313" key="6">
    <source>
        <dbReference type="EMBL" id="WCL54768.1"/>
    </source>
</evidence>
<evidence type="ECO:0000259" key="5">
    <source>
        <dbReference type="PROSITE" id="PS51296"/>
    </source>
</evidence>
<keyword evidence="7" id="KW-1185">Reference proteome</keyword>
<dbReference type="EMBL" id="CP116805">
    <property type="protein sequence ID" value="WCL54768.1"/>
    <property type="molecule type" value="Genomic_DNA"/>
</dbReference>
<keyword evidence="2" id="KW-0479">Metal-binding</keyword>
<keyword evidence="4" id="KW-0411">Iron-sulfur</keyword>
<dbReference type="SUPFAM" id="SSF50022">
    <property type="entry name" value="ISP domain"/>
    <property type="match status" value="1"/>
</dbReference>
<dbReference type="PANTHER" id="PTHR40261:SF1">
    <property type="entry name" value="RIESKE DOMAIN-CONTAINING PROTEIN"/>
    <property type="match status" value="1"/>
</dbReference>
<dbReference type="PROSITE" id="PS51296">
    <property type="entry name" value="RIESKE"/>
    <property type="match status" value="1"/>
</dbReference>
<dbReference type="GO" id="GO:0051537">
    <property type="term" value="F:2 iron, 2 sulfur cluster binding"/>
    <property type="evidence" value="ECO:0007669"/>
    <property type="project" value="UniProtKB-KW"/>
</dbReference>
<proteinExistence type="predicted"/>
<dbReference type="KEGG" id="gso:PH603_03215"/>
<name>A0AAE9XVN0_9PROT</name>
<protein>
    <submittedName>
        <fullName evidence="6">Rieske (2Fe-2S) protein</fullName>
    </submittedName>
</protein>
<gene>
    <name evidence="6" type="ORF">PH603_03215</name>
</gene>
<evidence type="ECO:0000313" key="7">
    <source>
        <dbReference type="Proteomes" id="UP001217500"/>
    </source>
</evidence>
<dbReference type="InterPro" id="IPR017941">
    <property type="entry name" value="Rieske_2Fe-2S"/>
</dbReference>
<evidence type="ECO:0000256" key="4">
    <source>
        <dbReference type="ARBA" id="ARBA00023014"/>
    </source>
</evidence>
<organism evidence="6 7">
    <name type="scientific">Gimibacter soli</name>
    <dbReference type="NCBI Taxonomy" id="3024400"/>
    <lineage>
        <taxon>Bacteria</taxon>
        <taxon>Pseudomonadati</taxon>
        <taxon>Pseudomonadota</taxon>
        <taxon>Alphaproteobacteria</taxon>
        <taxon>Kordiimonadales</taxon>
        <taxon>Temperatibacteraceae</taxon>
        <taxon>Gimibacter</taxon>
    </lineage>
</organism>
<dbReference type="Pfam" id="PF00355">
    <property type="entry name" value="Rieske"/>
    <property type="match status" value="1"/>
</dbReference>
<evidence type="ECO:0000256" key="3">
    <source>
        <dbReference type="ARBA" id="ARBA00023004"/>
    </source>
</evidence>